<sequence>MFKHNSFIQSIAHSIFLNSKWRLPCLGATYLSSSASLSTIKSFVPLDFLGLPELC</sequence>
<name>A0A251U4E1_HELAN</name>
<organism evidence="1 2">
    <name type="scientific">Helianthus annuus</name>
    <name type="common">Common sunflower</name>
    <dbReference type="NCBI Taxonomy" id="4232"/>
    <lineage>
        <taxon>Eukaryota</taxon>
        <taxon>Viridiplantae</taxon>
        <taxon>Streptophyta</taxon>
        <taxon>Embryophyta</taxon>
        <taxon>Tracheophyta</taxon>
        <taxon>Spermatophyta</taxon>
        <taxon>Magnoliopsida</taxon>
        <taxon>eudicotyledons</taxon>
        <taxon>Gunneridae</taxon>
        <taxon>Pentapetalae</taxon>
        <taxon>asterids</taxon>
        <taxon>campanulids</taxon>
        <taxon>Asterales</taxon>
        <taxon>Asteraceae</taxon>
        <taxon>Asteroideae</taxon>
        <taxon>Heliantheae alliance</taxon>
        <taxon>Heliantheae</taxon>
        <taxon>Helianthus</taxon>
    </lineage>
</organism>
<dbReference type="AlphaFoldDB" id="A0A251U4E1"/>
<evidence type="ECO:0000313" key="1">
    <source>
        <dbReference type="EMBL" id="OTG17939.1"/>
    </source>
</evidence>
<dbReference type="EMBL" id="CM007897">
    <property type="protein sequence ID" value="OTG17939.1"/>
    <property type="molecule type" value="Genomic_DNA"/>
</dbReference>
<protein>
    <submittedName>
        <fullName evidence="1">Uncharacterized protein</fullName>
    </submittedName>
</protein>
<accession>A0A251U4E1</accession>
<reference evidence="2" key="1">
    <citation type="journal article" date="2017" name="Nature">
        <title>The sunflower genome provides insights into oil metabolism, flowering and Asterid evolution.</title>
        <authorList>
            <person name="Badouin H."/>
            <person name="Gouzy J."/>
            <person name="Grassa C.J."/>
            <person name="Murat F."/>
            <person name="Staton S.E."/>
            <person name="Cottret L."/>
            <person name="Lelandais-Briere C."/>
            <person name="Owens G.L."/>
            <person name="Carrere S."/>
            <person name="Mayjonade B."/>
            <person name="Legrand L."/>
            <person name="Gill N."/>
            <person name="Kane N.C."/>
            <person name="Bowers J.E."/>
            <person name="Hubner S."/>
            <person name="Bellec A."/>
            <person name="Berard A."/>
            <person name="Berges H."/>
            <person name="Blanchet N."/>
            <person name="Boniface M.C."/>
            <person name="Brunel D."/>
            <person name="Catrice O."/>
            <person name="Chaidir N."/>
            <person name="Claudel C."/>
            <person name="Donnadieu C."/>
            <person name="Faraut T."/>
            <person name="Fievet G."/>
            <person name="Helmstetter N."/>
            <person name="King M."/>
            <person name="Knapp S.J."/>
            <person name="Lai Z."/>
            <person name="Le Paslier M.C."/>
            <person name="Lippi Y."/>
            <person name="Lorenzon L."/>
            <person name="Mandel J.R."/>
            <person name="Marage G."/>
            <person name="Marchand G."/>
            <person name="Marquand E."/>
            <person name="Bret-Mestries E."/>
            <person name="Morien E."/>
            <person name="Nambeesan S."/>
            <person name="Nguyen T."/>
            <person name="Pegot-Espagnet P."/>
            <person name="Pouilly N."/>
            <person name="Raftis F."/>
            <person name="Sallet E."/>
            <person name="Schiex T."/>
            <person name="Thomas J."/>
            <person name="Vandecasteele C."/>
            <person name="Vares D."/>
            <person name="Vear F."/>
            <person name="Vautrin S."/>
            <person name="Crespi M."/>
            <person name="Mangin B."/>
            <person name="Burke J.M."/>
            <person name="Salse J."/>
            <person name="Munos S."/>
            <person name="Vincourt P."/>
            <person name="Rieseberg L.H."/>
            <person name="Langlade N.B."/>
        </authorList>
    </citation>
    <scope>NUCLEOTIDE SEQUENCE [LARGE SCALE GENOMIC DNA]</scope>
    <source>
        <strain evidence="2">cv. SF193</strain>
    </source>
</reference>
<evidence type="ECO:0000313" key="2">
    <source>
        <dbReference type="Proteomes" id="UP000215914"/>
    </source>
</evidence>
<dbReference type="InParanoid" id="A0A251U4E1"/>
<proteinExistence type="predicted"/>
<keyword evidence="2" id="KW-1185">Reference proteome</keyword>
<dbReference type="Proteomes" id="UP000215914">
    <property type="component" value="Chromosome 8"/>
</dbReference>
<gene>
    <name evidence="1" type="ORF">HannXRQ_Chr08g0217711</name>
</gene>